<reference evidence="3" key="1">
    <citation type="journal article" date="2014" name="BMC Genomics">
        <title>Genome sequencing of two Neorhizobium galegae strains reveals a noeT gene responsible for the unusual acetylation of the nodulation factors.</title>
        <authorList>
            <person name="Osterman J."/>
            <person name="Marsh J."/>
            <person name="Laine P.K."/>
            <person name="Zeng Z."/>
            <person name="Alatalo E."/>
            <person name="Sullivan J.T."/>
            <person name="Young J.P."/>
            <person name="Thomas-Oates J."/>
            <person name="Paulin L."/>
            <person name="Lindstrom K."/>
        </authorList>
    </citation>
    <scope>NUCLEOTIDE SEQUENCE [LARGE SCALE GENOMIC DNA]</scope>
    <source>
        <strain evidence="3">HAMBI 540</strain>
    </source>
</reference>
<dbReference type="EMBL" id="HG938353">
    <property type="protein sequence ID" value="CDN47527.1"/>
    <property type="molecule type" value="Genomic_DNA"/>
</dbReference>
<dbReference type="SUPFAM" id="SSF52833">
    <property type="entry name" value="Thioredoxin-like"/>
    <property type="match status" value="1"/>
</dbReference>
<dbReference type="PATRIC" id="fig|1028800.3.peg.1364"/>
<gene>
    <name evidence="2" type="ORF">RG540_CH13470</name>
</gene>
<dbReference type="KEGG" id="ngg:RG540_CH13470"/>
<evidence type="ECO:0000313" key="3">
    <source>
        <dbReference type="Proteomes" id="UP000028181"/>
    </source>
</evidence>
<dbReference type="GeneID" id="24256564"/>
<evidence type="ECO:0000313" key="2">
    <source>
        <dbReference type="EMBL" id="CDN47527.1"/>
    </source>
</evidence>
<proteinExistence type="predicted"/>
<accession>A0A068SMM3</accession>
<dbReference type="RefSeq" id="WP_038585907.1">
    <property type="nucleotide sequence ID" value="NZ_HG938353.1"/>
</dbReference>
<feature type="signal peptide" evidence="1">
    <location>
        <begin position="1"/>
        <end position="26"/>
    </location>
</feature>
<feature type="chain" id="PRO_5001653232" evidence="1">
    <location>
        <begin position="27"/>
        <end position="233"/>
    </location>
</feature>
<dbReference type="eggNOG" id="COG5429">
    <property type="taxonomic scope" value="Bacteria"/>
</dbReference>
<dbReference type="OrthoDB" id="9808254at2"/>
<dbReference type="InterPro" id="IPR036249">
    <property type="entry name" value="Thioredoxin-like_sf"/>
</dbReference>
<organism evidence="2 3">
    <name type="scientific">Neorhizobium galegae bv. orientalis str. HAMBI 540</name>
    <dbReference type="NCBI Taxonomy" id="1028800"/>
    <lineage>
        <taxon>Bacteria</taxon>
        <taxon>Pseudomonadati</taxon>
        <taxon>Pseudomonadota</taxon>
        <taxon>Alphaproteobacteria</taxon>
        <taxon>Hyphomicrobiales</taxon>
        <taxon>Rhizobiaceae</taxon>
        <taxon>Rhizobium/Agrobacterium group</taxon>
        <taxon>Neorhizobium</taxon>
    </lineage>
</organism>
<dbReference type="InterPro" id="IPR010634">
    <property type="entry name" value="DUF1223"/>
</dbReference>
<keyword evidence="1" id="KW-0732">Signal</keyword>
<dbReference type="PANTHER" id="PTHR36057:SF1">
    <property type="entry name" value="LIPOPROTEIN LIPID ATTACHMENT SITE-LIKE PROTEIN, PUTATIVE (DUF1223)-RELATED"/>
    <property type="match status" value="1"/>
</dbReference>
<dbReference type="AlphaFoldDB" id="A0A068SMM3"/>
<evidence type="ECO:0000256" key="1">
    <source>
        <dbReference type="SAM" id="SignalP"/>
    </source>
</evidence>
<dbReference type="Proteomes" id="UP000028181">
    <property type="component" value="Chromosome I"/>
</dbReference>
<protein>
    <submittedName>
        <fullName evidence="2">Uncharacterized secreted protein</fullName>
    </submittedName>
</protein>
<dbReference type="Pfam" id="PF06764">
    <property type="entry name" value="DUF1223"/>
    <property type="match status" value="1"/>
</dbReference>
<dbReference type="HOGENOM" id="CLU_065609_0_0_5"/>
<sequence>MKNLDSFRIAIAAASLGLIGAAPALAGTRNPVVVELFTSQGCSSCPPANANLVKLSSEPDILALSFAVTYWDYLGWKDIFGREEFTQRQVTYEPALGQSSPFTPQMVINGRTSTVGQDLGEVHDLISAEKPLAGPAVRLKGDTAAIDGGGKPASPADIWLVRYDAGLVEVPVARGENAGETLPHAHVVRELTHLGLWNGKPQSRSIPPAKPNEKRALLVQERNGGQILAAATD</sequence>
<keyword evidence="3" id="KW-1185">Reference proteome</keyword>
<name>A0A068SMM3_NEOGA</name>
<dbReference type="PANTHER" id="PTHR36057">
    <property type="match status" value="1"/>
</dbReference>